<organism evidence="5 6">
    <name type="scientific">Tremella mesenterica</name>
    <name type="common">Jelly fungus</name>
    <dbReference type="NCBI Taxonomy" id="5217"/>
    <lineage>
        <taxon>Eukaryota</taxon>
        <taxon>Fungi</taxon>
        <taxon>Dikarya</taxon>
        <taxon>Basidiomycota</taxon>
        <taxon>Agaricomycotina</taxon>
        <taxon>Tremellomycetes</taxon>
        <taxon>Tremellales</taxon>
        <taxon>Tremellaceae</taxon>
        <taxon>Tremella</taxon>
    </lineage>
</organism>
<evidence type="ECO:0000313" key="5">
    <source>
        <dbReference type="EMBL" id="RXK37958.1"/>
    </source>
</evidence>
<dbReference type="Gene3D" id="3.90.470.20">
    <property type="entry name" value="4'-phosphopantetheinyl transferase domain"/>
    <property type="match status" value="2"/>
</dbReference>
<dbReference type="GO" id="GO:0000287">
    <property type="term" value="F:magnesium ion binding"/>
    <property type="evidence" value="ECO:0007669"/>
    <property type="project" value="InterPro"/>
</dbReference>
<dbReference type="VEuPathDB" id="FungiDB:TREMEDRAFT_42773"/>
<protein>
    <recommendedName>
        <fullName evidence="1">holo-[acyl-carrier-protein] synthase</fullName>
        <ecNumber evidence="1">2.7.8.7</ecNumber>
    </recommendedName>
</protein>
<dbReference type="STRING" id="5217.A0A4Q1BJP9"/>
<dbReference type="PANTHER" id="PTHR12215">
    <property type="entry name" value="PHOSPHOPANTETHEINE TRANSFERASE"/>
    <property type="match status" value="1"/>
</dbReference>
<dbReference type="GO" id="GO:0008897">
    <property type="term" value="F:holo-[acyl-carrier-protein] synthase activity"/>
    <property type="evidence" value="ECO:0007669"/>
    <property type="project" value="UniProtKB-EC"/>
</dbReference>
<feature type="domain" description="4'-phosphopantetheinyl transferase N-terminal" evidence="4">
    <location>
        <begin position="14"/>
        <end position="97"/>
    </location>
</feature>
<evidence type="ECO:0000256" key="1">
    <source>
        <dbReference type="ARBA" id="ARBA00013172"/>
    </source>
</evidence>
<dbReference type="InParanoid" id="A0A4Q1BJP9"/>
<keyword evidence="2" id="KW-0808">Transferase</keyword>
<feature type="domain" description="4'-phosphopantetheinyl transferase" evidence="3">
    <location>
        <begin position="104"/>
        <end position="184"/>
    </location>
</feature>
<dbReference type="InterPro" id="IPR050559">
    <property type="entry name" value="P-Pant_transferase_sf"/>
</dbReference>
<dbReference type="Pfam" id="PF01648">
    <property type="entry name" value="ACPS"/>
    <property type="match status" value="1"/>
</dbReference>
<dbReference type="EMBL" id="SDIL01000056">
    <property type="protein sequence ID" value="RXK37958.1"/>
    <property type="molecule type" value="Genomic_DNA"/>
</dbReference>
<dbReference type="EC" id="2.7.8.7" evidence="1"/>
<dbReference type="Proteomes" id="UP000289152">
    <property type="component" value="Unassembled WGS sequence"/>
</dbReference>
<dbReference type="FunCoup" id="A0A4Q1BJP9">
    <property type="interactions" value="289"/>
</dbReference>
<dbReference type="OrthoDB" id="26719at2759"/>
<comment type="caution">
    <text evidence="5">The sequence shown here is derived from an EMBL/GenBank/DDBJ whole genome shotgun (WGS) entry which is preliminary data.</text>
</comment>
<sequence length="237" mass="26992">MRLFALFIPFASISQEEYNRLSELVSQDIRVRLAKYRLREDAIRSLAGRLFPRWYSHTQHLPNPTLYTRPTGQPYMLINGENREYSVSHEGNYVLFVTGNISNIGVDICIIPPEGSDMVEGLNDALSPSEKIFLKSLTLGERRKAFALLWTAKEAYTKAIGVGIPFGPSRISVTLSPQLHVESIMVDQIDIRSKGWKFVSGQLAETYYWTTIWLGPSSEMEVKMELVEWNDSISNLQ</sequence>
<reference evidence="5 6" key="1">
    <citation type="submission" date="2016-06" db="EMBL/GenBank/DDBJ databases">
        <title>Evolution of pathogenesis and genome organization in the Tremellales.</title>
        <authorList>
            <person name="Cuomo C."/>
            <person name="Litvintseva A."/>
            <person name="Heitman J."/>
            <person name="Chen Y."/>
            <person name="Sun S."/>
            <person name="Springer D."/>
            <person name="Dromer F."/>
            <person name="Young S."/>
            <person name="Zeng Q."/>
            <person name="Chapman S."/>
            <person name="Gujja S."/>
            <person name="Saif S."/>
            <person name="Birren B."/>
        </authorList>
    </citation>
    <scope>NUCLEOTIDE SEQUENCE [LARGE SCALE GENOMIC DNA]</scope>
    <source>
        <strain evidence="5 6">ATCC 28783</strain>
    </source>
</reference>
<dbReference type="GO" id="GO:0005829">
    <property type="term" value="C:cytosol"/>
    <property type="evidence" value="ECO:0007669"/>
    <property type="project" value="TreeGrafter"/>
</dbReference>
<dbReference type="Pfam" id="PF22624">
    <property type="entry name" value="AASDHPPT_N"/>
    <property type="match status" value="1"/>
</dbReference>
<dbReference type="InterPro" id="IPR055066">
    <property type="entry name" value="AASDHPPT_N"/>
</dbReference>
<name>A0A4Q1BJP9_TREME</name>
<dbReference type="InterPro" id="IPR008278">
    <property type="entry name" value="4-PPantetheinyl_Trfase_dom"/>
</dbReference>
<dbReference type="AlphaFoldDB" id="A0A4Q1BJP9"/>
<gene>
    <name evidence="5" type="ORF">M231_04744</name>
</gene>
<dbReference type="InterPro" id="IPR037143">
    <property type="entry name" value="4-PPantetheinyl_Trfase_dom_sf"/>
</dbReference>
<evidence type="ECO:0000256" key="2">
    <source>
        <dbReference type="ARBA" id="ARBA00022679"/>
    </source>
</evidence>
<dbReference type="PANTHER" id="PTHR12215:SF10">
    <property type="entry name" value="L-AMINOADIPATE-SEMIALDEHYDE DEHYDROGENASE-PHOSPHOPANTETHEINYL TRANSFERASE"/>
    <property type="match status" value="1"/>
</dbReference>
<proteinExistence type="predicted"/>
<accession>A0A4Q1BJP9</accession>
<evidence type="ECO:0000259" key="4">
    <source>
        <dbReference type="Pfam" id="PF22624"/>
    </source>
</evidence>
<dbReference type="SUPFAM" id="SSF56214">
    <property type="entry name" value="4'-phosphopantetheinyl transferase"/>
    <property type="match status" value="2"/>
</dbReference>
<dbReference type="GO" id="GO:0019878">
    <property type="term" value="P:lysine biosynthetic process via aminoadipic acid"/>
    <property type="evidence" value="ECO:0007669"/>
    <property type="project" value="TreeGrafter"/>
</dbReference>
<evidence type="ECO:0000259" key="3">
    <source>
        <dbReference type="Pfam" id="PF01648"/>
    </source>
</evidence>
<keyword evidence="6" id="KW-1185">Reference proteome</keyword>
<evidence type="ECO:0000313" key="6">
    <source>
        <dbReference type="Proteomes" id="UP000289152"/>
    </source>
</evidence>